<keyword evidence="3 6" id="KW-0812">Transmembrane</keyword>
<dbReference type="GO" id="GO:0022857">
    <property type="term" value="F:transmembrane transporter activity"/>
    <property type="evidence" value="ECO:0007669"/>
    <property type="project" value="InterPro"/>
</dbReference>
<evidence type="ECO:0000256" key="6">
    <source>
        <dbReference type="SAM" id="Phobius"/>
    </source>
</evidence>
<evidence type="ECO:0000256" key="1">
    <source>
        <dbReference type="ARBA" id="ARBA00004141"/>
    </source>
</evidence>
<dbReference type="AlphaFoldDB" id="X1CUR7"/>
<dbReference type="PANTHER" id="PTHR23504">
    <property type="entry name" value="MAJOR FACILITATOR SUPERFAMILY DOMAIN-CONTAINING PROTEIN 10"/>
    <property type="match status" value="1"/>
</dbReference>
<feature type="transmembrane region" description="Helical" evidence="6">
    <location>
        <begin position="185"/>
        <end position="206"/>
    </location>
</feature>
<dbReference type="Pfam" id="PF07690">
    <property type="entry name" value="MFS_1"/>
    <property type="match status" value="1"/>
</dbReference>
<keyword evidence="2" id="KW-0813">Transport</keyword>
<dbReference type="PANTHER" id="PTHR23504:SF15">
    <property type="entry name" value="MAJOR FACILITATOR SUPERFAMILY (MFS) PROFILE DOMAIN-CONTAINING PROTEIN"/>
    <property type="match status" value="1"/>
</dbReference>
<feature type="transmembrane region" description="Helical" evidence="6">
    <location>
        <begin position="117"/>
        <end position="142"/>
    </location>
</feature>
<reference evidence="7" key="1">
    <citation type="journal article" date="2014" name="Front. Microbiol.">
        <title>High frequency of phylogenetically diverse reductive dehalogenase-homologous genes in deep subseafloor sedimentary metagenomes.</title>
        <authorList>
            <person name="Kawai M."/>
            <person name="Futagami T."/>
            <person name="Toyoda A."/>
            <person name="Takaki Y."/>
            <person name="Nishi S."/>
            <person name="Hori S."/>
            <person name="Arai W."/>
            <person name="Tsubouchi T."/>
            <person name="Morono Y."/>
            <person name="Uchiyama I."/>
            <person name="Ito T."/>
            <person name="Fujiyama A."/>
            <person name="Inagaki F."/>
            <person name="Takami H."/>
        </authorList>
    </citation>
    <scope>NUCLEOTIDE SEQUENCE</scope>
    <source>
        <strain evidence="7">Expedition CK06-06</strain>
    </source>
</reference>
<organism evidence="7">
    <name type="scientific">marine sediment metagenome</name>
    <dbReference type="NCBI Taxonomy" id="412755"/>
    <lineage>
        <taxon>unclassified sequences</taxon>
        <taxon>metagenomes</taxon>
        <taxon>ecological metagenomes</taxon>
    </lineage>
</organism>
<keyword evidence="4 6" id="KW-1133">Transmembrane helix</keyword>
<comment type="subcellular location">
    <subcellularLocation>
        <location evidence="1">Membrane</location>
        <topology evidence="1">Multi-pass membrane protein</topology>
    </subcellularLocation>
</comment>
<dbReference type="InterPro" id="IPR011701">
    <property type="entry name" value="MFS"/>
</dbReference>
<evidence type="ECO:0000256" key="2">
    <source>
        <dbReference type="ARBA" id="ARBA00022448"/>
    </source>
</evidence>
<gene>
    <name evidence="7" type="ORF">S01H4_56228</name>
</gene>
<sequence length="242" mass="27182">VPPKDRGLQMTNVGVVMTIAGLVAPGLGGFLSIYLIFGPSFPMALLGLVATGFSLLTIITTIFFIEESWPKSKREKAEKHVKIKVNLWKNKEAIYLLTQFALHTFSFMMYVSTLALFIGLILGLDTIGISLLLTVSGISRAIVRFTLFNPTMRKLGEKKMKYLGLSILVVTFFLIGIFGTFYSEIWVFIVLMVFISYGVSCSRGILISEVTQNCYTKRDGKNKWLYYNFRQSCSNSGTFIRN</sequence>
<feature type="non-terminal residue" evidence="7">
    <location>
        <position position="242"/>
    </location>
</feature>
<keyword evidence="5 6" id="KW-0472">Membrane</keyword>
<dbReference type="Gene3D" id="1.20.1250.20">
    <property type="entry name" value="MFS general substrate transporter like domains"/>
    <property type="match status" value="1"/>
</dbReference>
<accession>X1CUR7</accession>
<name>X1CUR7_9ZZZZ</name>
<dbReference type="EMBL" id="BART01032560">
    <property type="protein sequence ID" value="GAH12251.1"/>
    <property type="molecule type" value="Genomic_DNA"/>
</dbReference>
<evidence type="ECO:0000256" key="5">
    <source>
        <dbReference type="ARBA" id="ARBA00023136"/>
    </source>
</evidence>
<feature type="non-terminal residue" evidence="7">
    <location>
        <position position="1"/>
    </location>
</feature>
<feature type="transmembrane region" description="Helical" evidence="6">
    <location>
        <begin position="12"/>
        <end position="37"/>
    </location>
</feature>
<feature type="transmembrane region" description="Helical" evidence="6">
    <location>
        <begin position="162"/>
        <end position="179"/>
    </location>
</feature>
<feature type="transmembrane region" description="Helical" evidence="6">
    <location>
        <begin position="43"/>
        <end position="65"/>
    </location>
</feature>
<dbReference type="SUPFAM" id="SSF103473">
    <property type="entry name" value="MFS general substrate transporter"/>
    <property type="match status" value="1"/>
</dbReference>
<comment type="caution">
    <text evidence="7">The sequence shown here is derived from an EMBL/GenBank/DDBJ whole genome shotgun (WGS) entry which is preliminary data.</text>
</comment>
<proteinExistence type="predicted"/>
<evidence type="ECO:0000256" key="3">
    <source>
        <dbReference type="ARBA" id="ARBA00022692"/>
    </source>
</evidence>
<dbReference type="InterPro" id="IPR036259">
    <property type="entry name" value="MFS_trans_sf"/>
</dbReference>
<evidence type="ECO:0008006" key="8">
    <source>
        <dbReference type="Google" id="ProtNLM"/>
    </source>
</evidence>
<protein>
    <recommendedName>
        <fullName evidence="8">Major facilitator superfamily (MFS) profile domain-containing protein</fullName>
    </recommendedName>
</protein>
<evidence type="ECO:0000313" key="7">
    <source>
        <dbReference type="EMBL" id="GAH12251.1"/>
    </source>
</evidence>
<dbReference type="GO" id="GO:0016020">
    <property type="term" value="C:membrane"/>
    <property type="evidence" value="ECO:0007669"/>
    <property type="project" value="UniProtKB-SubCell"/>
</dbReference>
<evidence type="ECO:0000256" key="4">
    <source>
        <dbReference type="ARBA" id="ARBA00022989"/>
    </source>
</evidence>